<name>A0ABT5FF03_9GAMM</name>
<feature type="signal peptide" evidence="1">
    <location>
        <begin position="1"/>
        <end position="26"/>
    </location>
</feature>
<gene>
    <name evidence="2" type="ORF">PN838_16885</name>
</gene>
<evidence type="ECO:0008006" key="4">
    <source>
        <dbReference type="Google" id="ProtNLM"/>
    </source>
</evidence>
<reference evidence="2 3" key="1">
    <citation type="submission" date="2023-01" db="EMBL/GenBank/DDBJ databases">
        <title>Psychrosphaera sp. nov., isolated from marine algae.</title>
        <authorList>
            <person name="Bayburt H."/>
            <person name="Choi B.J."/>
            <person name="Kim J.M."/>
            <person name="Choi D.G."/>
            <person name="Jeon C.O."/>
        </authorList>
    </citation>
    <scope>NUCLEOTIDE SEQUENCE [LARGE SCALE GENOMIC DNA]</scope>
    <source>
        <strain evidence="2 3">G1-22</strain>
    </source>
</reference>
<protein>
    <recommendedName>
        <fullName evidence="4">Outer membrane protein beta-barrel domain-containing protein</fullName>
    </recommendedName>
</protein>
<organism evidence="2 3">
    <name type="scientific">Psychrosphaera algicola</name>
    <dbReference type="NCBI Taxonomy" id="3023714"/>
    <lineage>
        <taxon>Bacteria</taxon>
        <taxon>Pseudomonadati</taxon>
        <taxon>Pseudomonadota</taxon>
        <taxon>Gammaproteobacteria</taxon>
        <taxon>Alteromonadales</taxon>
        <taxon>Pseudoalteromonadaceae</taxon>
        <taxon>Psychrosphaera</taxon>
    </lineage>
</organism>
<dbReference type="RefSeq" id="WP_272181414.1">
    <property type="nucleotide sequence ID" value="NZ_JAQOMS010000002.1"/>
</dbReference>
<proteinExistence type="predicted"/>
<evidence type="ECO:0000256" key="1">
    <source>
        <dbReference type="SAM" id="SignalP"/>
    </source>
</evidence>
<evidence type="ECO:0000313" key="3">
    <source>
        <dbReference type="Proteomes" id="UP001528411"/>
    </source>
</evidence>
<accession>A0ABT5FF03</accession>
<feature type="chain" id="PRO_5047098255" description="Outer membrane protein beta-barrel domain-containing protein" evidence="1">
    <location>
        <begin position="27"/>
        <end position="191"/>
    </location>
</feature>
<keyword evidence="1" id="KW-0732">Signal</keyword>
<keyword evidence="3" id="KW-1185">Reference proteome</keyword>
<comment type="caution">
    <text evidence="2">The sequence shown here is derived from an EMBL/GenBank/DDBJ whole genome shotgun (WGS) entry which is preliminary data.</text>
</comment>
<evidence type="ECO:0000313" key="2">
    <source>
        <dbReference type="EMBL" id="MDC2890133.1"/>
    </source>
</evidence>
<dbReference type="Proteomes" id="UP001528411">
    <property type="component" value="Unassembled WGS sequence"/>
</dbReference>
<sequence length="191" mass="21358">MLRIIRVSALLSLGLVLTLFSTAISANTFTEGLKNKQLTIGAEINPLTFIASTDSRVYFNAGVSIFNRNNSTEIAFPIDYKNIQNGEDQFTALNISAHYRKFLNKGIEGYYFSGATRLTTINSDTTKLGLGFGFGYRKMFNSGLYWGSSILLGRYFGDNDKYDTSSLNSFDTLEDKAVMFDIEFLKIGLMF</sequence>
<dbReference type="EMBL" id="JAQOMS010000002">
    <property type="protein sequence ID" value="MDC2890133.1"/>
    <property type="molecule type" value="Genomic_DNA"/>
</dbReference>